<comment type="catalytic activity">
    <reaction evidence="1">
        <text>a beta-lactam + H2O = a substituted beta-amino acid</text>
        <dbReference type="Rhea" id="RHEA:20401"/>
        <dbReference type="ChEBI" id="CHEBI:15377"/>
        <dbReference type="ChEBI" id="CHEBI:35627"/>
        <dbReference type="ChEBI" id="CHEBI:140347"/>
        <dbReference type="EC" id="3.5.2.6"/>
    </reaction>
</comment>
<dbReference type="InterPro" id="IPR036866">
    <property type="entry name" value="RibonucZ/Hydroxyglut_hydro"/>
</dbReference>
<comment type="caution">
    <text evidence="18">The sequence shown here is derived from an EMBL/GenBank/DDBJ whole genome shotgun (WGS) entry which is preliminary data.</text>
</comment>
<organism evidence="18 19">
    <name type="scientific">Daphnia magna</name>
    <dbReference type="NCBI Taxonomy" id="35525"/>
    <lineage>
        <taxon>Eukaryota</taxon>
        <taxon>Metazoa</taxon>
        <taxon>Ecdysozoa</taxon>
        <taxon>Arthropoda</taxon>
        <taxon>Crustacea</taxon>
        <taxon>Branchiopoda</taxon>
        <taxon>Diplostraca</taxon>
        <taxon>Cladocera</taxon>
        <taxon>Anomopoda</taxon>
        <taxon>Daphniidae</taxon>
        <taxon>Daphnia</taxon>
    </lineage>
</organism>
<evidence type="ECO:0000256" key="11">
    <source>
        <dbReference type="ARBA" id="ARBA00022895"/>
    </source>
</evidence>
<feature type="domain" description="DNA repair metallo-beta-lactamase" evidence="17">
    <location>
        <begin position="264"/>
        <end position="321"/>
    </location>
</feature>
<evidence type="ECO:0000313" key="19">
    <source>
        <dbReference type="Proteomes" id="UP000076858"/>
    </source>
</evidence>
<keyword evidence="9" id="KW-0378">Hydrolase</keyword>
<evidence type="ECO:0000256" key="16">
    <source>
        <dbReference type="ARBA" id="ARBA00042738"/>
    </source>
</evidence>
<evidence type="ECO:0000259" key="17">
    <source>
        <dbReference type="Pfam" id="PF07522"/>
    </source>
</evidence>
<evidence type="ECO:0000256" key="3">
    <source>
        <dbReference type="ARBA" id="ARBA00004574"/>
    </source>
</evidence>
<evidence type="ECO:0000256" key="6">
    <source>
        <dbReference type="ARBA" id="ARBA00022454"/>
    </source>
</evidence>
<evidence type="ECO:0000256" key="8">
    <source>
        <dbReference type="ARBA" id="ARBA00022763"/>
    </source>
</evidence>
<evidence type="ECO:0000256" key="7">
    <source>
        <dbReference type="ARBA" id="ARBA00022722"/>
    </source>
</evidence>
<dbReference type="GO" id="GO:0000781">
    <property type="term" value="C:chromosome, telomeric region"/>
    <property type="evidence" value="ECO:0007669"/>
    <property type="project" value="UniProtKB-SubCell"/>
</dbReference>
<sequence>MTNGKLLMGLPIAIDYWKLPRSDSKFKTFLYFLTHLHTDHTQGLTSTWTETIYTSSVNRDLAMSMLNVKPELIKPLEIGVSYTMTLPAEHGTNNETASKCMSVTLIDANHIKGSVMYLFEGSFGRVLYTGDFRWCEAMMSDPVLKDLSESKGLNLLYVDNTFEFIGNEFPTRENCMNQVLQILRDHPYHRIIFGCQTIGKEDVLLRAVLERKEKVYVPETILSIYRILKMPCDHFTTEQADCALWFEKMHQISQFNLKKKNADIPTIAIKLTASGLLYKSQNFKDDELIFTVPYSNHSSASELAKFLDFLQPTTVERIISTHGNNSGGSSVIDSYVSKMKGAEMTDDASSDSTESSFFTGPAFKSQVPDYFCSAVSRIHSPDAIAVMETENTALSEDMDVEAPLGKFGRFSILNAIEKPLMASKPENLNVVTEEANELIASIVSDLDRFHEDGNEDYIYSDAFIEKLMALNMIYQPLTGITCSVDVSKKDTLI</sequence>
<proteinExistence type="inferred from homology"/>
<dbReference type="GO" id="GO:0008800">
    <property type="term" value="F:beta-lactamase activity"/>
    <property type="evidence" value="ECO:0007669"/>
    <property type="project" value="UniProtKB-EC"/>
</dbReference>
<dbReference type="AlphaFoldDB" id="A0A164ZGV0"/>
<accession>A0A164ZGV0</accession>
<dbReference type="GO" id="GO:0005634">
    <property type="term" value="C:nucleus"/>
    <property type="evidence" value="ECO:0007669"/>
    <property type="project" value="UniProtKB-SubCell"/>
</dbReference>
<dbReference type="FunFam" id="3.40.50.12650:FF:000003">
    <property type="entry name" value="DNA cross-link repair 1B"/>
    <property type="match status" value="1"/>
</dbReference>
<dbReference type="Proteomes" id="UP000076858">
    <property type="component" value="Unassembled WGS sequence"/>
</dbReference>
<evidence type="ECO:0000313" key="18">
    <source>
        <dbReference type="EMBL" id="KZS16346.1"/>
    </source>
</evidence>
<dbReference type="Pfam" id="PF07522">
    <property type="entry name" value="DRMBL"/>
    <property type="match status" value="1"/>
</dbReference>
<evidence type="ECO:0000256" key="2">
    <source>
        <dbReference type="ARBA" id="ARBA00004123"/>
    </source>
</evidence>
<keyword evidence="19" id="KW-1185">Reference proteome</keyword>
<keyword evidence="8" id="KW-0227">DNA damage</keyword>
<evidence type="ECO:0000256" key="14">
    <source>
        <dbReference type="ARBA" id="ARBA00039555"/>
    </source>
</evidence>
<keyword evidence="12" id="KW-0234">DNA repair</keyword>
<dbReference type="Gene3D" id="3.60.15.10">
    <property type="entry name" value="Ribonuclease Z/Hydroxyacylglutathione hydrolase-like"/>
    <property type="match status" value="1"/>
</dbReference>
<gene>
    <name evidence="18" type="ORF">APZ42_017968</name>
</gene>
<comment type="subcellular location">
    <subcellularLocation>
        <location evidence="3">Chromosome</location>
        <location evidence="3">Telomere</location>
    </subcellularLocation>
    <subcellularLocation>
        <location evidence="2">Nucleus</location>
    </subcellularLocation>
</comment>
<keyword evidence="13" id="KW-0539">Nucleus</keyword>
<evidence type="ECO:0000256" key="10">
    <source>
        <dbReference type="ARBA" id="ARBA00022839"/>
    </source>
</evidence>
<evidence type="ECO:0000256" key="1">
    <source>
        <dbReference type="ARBA" id="ARBA00001526"/>
    </source>
</evidence>
<keyword evidence="10" id="KW-0269">Exonuclease</keyword>
<dbReference type="GO" id="GO:0000723">
    <property type="term" value="P:telomere maintenance"/>
    <property type="evidence" value="ECO:0007669"/>
    <property type="project" value="TreeGrafter"/>
</dbReference>
<name>A0A164ZGV0_9CRUS</name>
<dbReference type="PANTHER" id="PTHR23240">
    <property type="entry name" value="DNA CROSS-LINK REPAIR PROTEIN PSO2/SNM1-RELATED"/>
    <property type="match status" value="1"/>
</dbReference>
<dbReference type="GO" id="GO:0006303">
    <property type="term" value="P:double-strand break repair via nonhomologous end joining"/>
    <property type="evidence" value="ECO:0007669"/>
    <property type="project" value="TreeGrafter"/>
</dbReference>
<dbReference type="STRING" id="35525.A0A164ZGV0"/>
<keyword evidence="7" id="KW-0540">Nuclease</keyword>
<evidence type="ECO:0000256" key="5">
    <source>
        <dbReference type="ARBA" id="ARBA00012865"/>
    </source>
</evidence>
<dbReference type="InterPro" id="IPR011084">
    <property type="entry name" value="DRMBL"/>
</dbReference>
<dbReference type="OrthoDB" id="262529at2759"/>
<evidence type="ECO:0000256" key="9">
    <source>
        <dbReference type="ARBA" id="ARBA00022801"/>
    </source>
</evidence>
<evidence type="ECO:0000256" key="4">
    <source>
        <dbReference type="ARBA" id="ARBA00010304"/>
    </source>
</evidence>
<protein>
    <recommendedName>
        <fullName evidence="14">5' exonuclease Apollo</fullName>
        <ecNumber evidence="5">3.5.2.6</ecNumber>
    </recommendedName>
    <alternativeName>
        <fullName evidence="15">DNA cross-link repair 1B protein</fullName>
    </alternativeName>
    <alternativeName>
        <fullName evidence="16">SNM1 homolog B</fullName>
    </alternativeName>
</protein>
<reference evidence="18 19" key="1">
    <citation type="submission" date="2016-03" db="EMBL/GenBank/DDBJ databases">
        <title>EvidentialGene: Evidence-directed Construction of Genes on Genomes.</title>
        <authorList>
            <person name="Gilbert D.G."/>
            <person name="Choi J.-H."/>
            <person name="Mockaitis K."/>
            <person name="Colbourne J."/>
            <person name="Pfrender M."/>
        </authorList>
    </citation>
    <scope>NUCLEOTIDE SEQUENCE [LARGE SCALE GENOMIC DNA]</scope>
    <source>
        <strain evidence="18 19">Xinb3</strain>
        <tissue evidence="18">Complete organism</tissue>
    </source>
</reference>
<dbReference type="EC" id="3.5.2.6" evidence="5"/>
<dbReference type="GO" id="GO:0036297">
    <property type="term" value="P:interstrand cross-link repair"/>
    <property type="evidence" value="ECO:0007669"/>
    <property type="project" value="TreeGrafter"/>
</dbReference>
<comment type="similarity">
    <text evidence="4">Belongs to the DNA repair metallo-beta-lactamase (DRMBL) family.</text>
</comment>
<dbReference type="Gene3D" id="3.40.50.12650">
    <property type="match status" value="1"/>
</dbReference>
<dbReference type="SUPFAM" id="SSF56281">
    <property type="entry name" value="Metallo-hydrolase/oxidoreductase"/>
    <property type="match status" value="1"/>
</dbReference>
<dbReference type="GO" id="GO:0035312">
    <property type="term" value="F:5'-3' DNA exonuclease activity"/>
    <property type="evidence" value="ECO:0007669"/>
    <property type="project" value="TreeGrafter"/>
</dbReference>
<dbReference type="EMBL" id="LRGB01000725">
    <property type="protein sequence ID" value="KZS16346.1"/>
    <property type="molecule type" value="Genomic_DNA"/>
</dbReference>
<evidence type="ECO:0000256" key="15">
    <source>
        <dbReference type="ARBA" id="ARBA00041693"/>
    </source>
</evidence>
<evidence type="ECO:0000256" key="13">
    <source>
        <dbReference type="ARBA" id="ARBA00023242"/>
    </source>
</evidence>
<dbReference type="PANTHER" id="PTHR23240:SF26">
    <property type="entry name" value="5' EXONUCLEASE APOLLO"/>
    <property type="match status" value="1"/>
</dbReference>
<keyword evidence="6" id="KW-0158">Chromosome</keyword>
<dbReference type="GO" id="GO:0003684">
    <property type="term" value="F:damaged DNA binding"/>
    <property type="evidence" value="ECO:0007669"/>
    <property type="project" value="TreeGrafter"/>
</dbReference>
<keyword evidence="11" id="KW-0779">Telomere</keyword>
<evidence type="ECO:0000256" key="12">
    <source>
        <dbReference type="ARBA" id="ARBA00023204"/>
    </source>
</evidence>